<proteinExistence type="predicted"/>
<protein>
    <submittedName>
        <fullName evidence="1">Uncharacterized protein</fullName>
    </submittedName>
</protein>
<sequence length="226" mass="25346">MPRQVLLRCKRNKYFIQYQKPRGNSALPAPFDEEETLPRAVAKGANAYETETPNRLVYAADLPCNDTTPLLLEFISGESHFIAVSVVYHDFYDKQSSLVVPQETTLNSMLINLQPNGSVTVITIMGSSPKKANVTFNETMYQCSVFEDVYKRHAFVKTIMPENSACVMIIVSWIRQERNMNESGGNEPISLCESENGSAAELEYNSERWTLSGTVRSRDLSSGGKK</sequence>
<dbReference type="Proteomes" id="UP001201812">
    <property type="component" value="Unassembled WGS sequence"/>
</dbReference>
<dbReference type="EMBL" id="JAKKPZ010000320">
    <property type="protein sequence ID" value="KAI1696567.1"/>
    <property type="molecule type" value="Genomic_DNA"/>
</dbReference>
<accession>A0AAD4MK65</accession>
<reference evidence="1" key="1">
    <citation type="submission" date="2022-01" db="EMBL/GenBank/DDBJ databases">
        <title>Genome Sequence Resource for Two Populations of Ditylenchus destructor, the Migratory Endoparasitic Phytonematode.</title>
        <authorList>
            <person name="Zhang H."/>
            <person name="Lin R."/>
            <person name="Xie B."/>
        </authorList>
    </citation>
    <scope>NUCLEOTIDE SEQUENCE</scope>
    <source>
        <strain evidence="1">BazhouSP</strain>
    </source>
</reference>
<evidence type="ECO:0000313" key="2">
    <source>
        <dbReference type="Proteomes" id="UP001201812"/>
    </source>
</evidence>
<gene>
    <name evidence="1" type="ORF">DdX_18986</name>
</gene>
<name>A0AAD4MK65_9BILA</name>
<comment type="caution">
    <text evidence="1">The sequence shown here is derived from an EMBL/GenBank/DDBJ whole genome shotgun (WGS) entry which is preliminary data.</text>
</comment>
<evidence type="ECO:0000313" key="1">
    <source>
        <dbReference type="EMBL" id="KAI1696567.1"/>
    </source>
</evidence>
<keyword evidence="2" id="KW-1185">Reference proteome</keyword>
<dbReference type="AlphaFoldDB" id="A0AAD4MK65"/>
<organism evidence="1 2">
    <name type="scientific">Ditylenchus destructor</name>
    <dbReference type="NCBI Taxonomy" id="166010"/>
    <lineage>
        <taxon>Eukaryota</taxon>
        <taxon>Metazoa</taxon>
        <taxon>Ecdysozoa</taxon>
        <taxon>Nematoda</taxon>
        <taxon>Chromadorea</taxon>
        <taxon>Rhabditida</taxon>
        <taxon>Tylenchina</taxon>
        <taxon>Tylenchomorpha</taxon>
        <taxon>Sphaerularioidea</taxon>
        <taxon>Anguinidae</taxon>
        <taxon>Anguininae</taxon>
        <taxon>Ditylenchus</taxon>
    </lineage>
</organism>